<feature type="transmembrane region" description="Helical" evidence="6">
    <location>
        <begin position="135"/>
        <end position="156"/>
    </location>
</feature>
<feature type="transmembrane region" description="Helical" evidence="6">
    <location>
        <begin position="286"/>
        <end position="306"/>
    </location>
</feature>
<feature type="transmembrane region" description="Helical" evidence="6">
    <location>
        <begin position="162"/>
        <end position="182"/>
    </location>
</feature>
<feature type="transmembrane region" description="Helical" evidence="6">
    <location>
        <begin position="97"/>
        <end position="115"/>
    </location>
</feature>
<accession>A0A1C3ES16</accession>
<organism evidence="7 8">
    <name type="scientific">Veronia pacifica</name>
    <dbReference type="NCBI Taxonomy" id="1080227"/>
    <lineage>
        <taxon>Bacteria</taxon>
        <taxon>Pseudomonadati</taxon>
        <taxon>Pseudomonadota</taxon>
        <taxon>Gammaproteobacteria</taxon>
        <taxon>Vibrionales</taxon>
        <taxon>Vibrionaceae</taxon>
        <taxon>Veronia</taxon>
    </lineage>
</organism>
<keyword evidence="2" id="KW-1003">Cell membrane</keyword>
<comment type="subcellular location">
    <subcellularLocation>
        <location evidence="1">Cell membrane</location>
        <topology evidence="1">Multi-pass membrane protein</topology>
    </subcellularLocation>
</comment>
<dbReference type="InterPro" id="IPR036259">
    <property type="entry name" value="MFS_trans_sf"/>
</dbReference>
<dbReference type="GO" id="GO:0022857">
    <property type="term" value="F:transmembrane transporter activity"/>
    <property type="evidence" value="ECO:0007669"/>
    <property type="project" value="InterPro"/>
</dbReference>
<evidence type="ECO:0000256" key="6">
    <source>
        <dbReference type="SAM" id="Phobius"/>
    </source>
</evidence>
<keyword evidence="3 6" id="KW-0812">Transmembrane</keyword>
<feature type="transmembrane region" description="Helical" evidence="6">
    <location>
        <begin position="351"/>
        <end position="369"/>
    </location>
</feature>
<keyword evidence="4 6" id="KW-1133">Transmembrane helix</keyword>
<name>A0A1C3ES16_9GAMM</name>
<feature type="transmembrane region" description="Helical" evidence="6">
    <location>
        <begin position="74"/>
        <end position="91"/>
    </location>
</feature>
<dbReference type="EMBL" id="LYBM01000001">
    <property type="protein sequence ID" value="ODA36033.1"/>
    <property type="molecule type" value="Genomic_DNA"/>
</dbReference>
<evidence type="ECO:0000256" key="5">
    <source>
        <dbReference type="ARBA" id="ARBA00023136"/>
    </source>
</evidence>
<feature type="transmembrane region" description="Helical" evidence="6">
    <location>
        <begin position="312"/>
        <end position="330"/>
    </location>
</feature>
<evidence type="ECO:0000256" key="2">
    <source>
        <dbReference type="ARBA" id="ARBA00022475"/>
    </source>
</evidence>
<protein>
    <recommendedName>
        <fullName evidence="9">Major facilitator superfamily (MFS) profile domain-containing protein</fullName>
    </recommendedName>
</protein>
<dbReference type="PANTHER" id="PTHR23513:SF6">
    <property type="entry name" value="MAJOR FACILITATOR SUPERFAMILY ASSOCIATED DOMAIN-CONTAINING PROTEIN"/>
    <property type="match status" value="1"/>
</dbReference>
<keyword evidence="5 6" id="KW-0472">Membrane</keyword>
<feature type="transmembrane region" description="Helical" evidence="6">
    <location>
        <begin position="247"/>
        <end position="266"/>
    </location>
</feature>
<comment type="caution">
    <text evidence="7">The sequence shown here is derived from an EMBL/GenBank/DDBJ whole genome shotgun (WGS) entry which is preliminary data.</text>
</comment>
<dbReference type="AlphaFoldDB" id="A0A1C3ES16"/>
<keyword evidence="8" id="KW-1185">Reference proteome</keyword>
<evidence type="ECO:0008006" key="9">
    <source>
        <dbReference type="Google" id="ProtNLM"/>
    </source>
</evidence>
<dbReference type="InterPro" id="IPR011701">
    <property type="entry name" value="MFS"/>
</dbReference>
<sequence>MRIRAIEKYLFSNFLYLVVLNSTVFSMLWSSIETAFTNAAIVYFLFRLIDIYSSPFTSRLSDKFDRKLIVKLSYLYLLGIIALLSAFIILFGELPLIVSIFIVVSLGFMSGLTPINSRALLHDSYGPRVKTALRLGGIFASARMFIAPVFGALFSISFGSLTALFISAIVLLAATLIVWSALRMLPSYKFEKQIDHKNESVSQIKLIGLVWKIRIERFLILSQISINSFLTPFFMIVMPYLAFQGHFAFPELIALLDMIFAAGMYICNKYLIKKMKGKLSDSNQVLVGFFLMAIMVIFGVSTHVWVSLLSMFAGGIGIVLYGVNISAFRIRSIPQSHKARMLSVVNSWSMAFNPWSIVIFSFCLASYNFSAIWDVVSIIILVFFILHVMSFLSFSDINDGERRDEYLGVIK</sequence>
<evidence type="ECO:0000256" key="3">
    <source>
        <dbReference type="ARBA" id="ARBA00022692"/>
    </source>
</evidence>
<proteinExistence type="predicted"/>
<feature type="transmembrane region" description="Helical" evidence="6">
    <location>
        <begin position="218"/>
        <end position="241"/>
    </location>
</feature>
<dbReference type="Pfam" id="PF07690">
    <property type="entry name" value="MFS_1"/>
    <property type="match status" value="1"/>
</dbReference>
<dbReference type="Proteomes" id="UP000094936">
    <property type="component" value="Unassembled WGS sequence"/>
</dbReference>
<dbReference type="SUPFAM" id="SSF103473">
    <property type="entry name" value="MFS general substrate transporter"/>
    <property type="match status" value="1"/>
</dbReference>
<feature type="transmembrane region" description="Helical" evidence="6">
    <location>
        <begin position="375"/>
        <end position="394"/>
    </location>
</feature>
<reference evidence="7 8" key="1">
    <citation type="submission" date="2016-05" db="EMBL/GenBank/DDBJ databases">
        <title>Genomic Taxonomy of the Vibrionaceae.</title>
        <authorList>
            <person name="Gomez-Gil B."/>
            <person name="Enciso-Ibarra J."/>
        </authorList>
    </citation>
    <scope>NUCLEOTIDE SEQUENCE [LARGE SCALE GENOMIC DNA]</scope>
    <source>
        <strain evidence="7 8">CAIM 1920</strain>
    </source>
</reference>
<dbReference type="STRING" id="1080227.A8L45_00005"/>
<evidence type="ECO:0000256" key="1">
    <source>
        <dbReference type="ARBA" id="ARBA00004651"/>
    </source>
</evidence>
<gene>
    <name evidence="7" type="ORF">A8L45_00005</name>
</gene>
<dbReference type="GO" id="GO:0005886">
    <property type="term" value="C:plasma membrane"/>
    <property type="evidence" value="ECO:0007669"/>
    <property type="project" value="UniProtKB-SubCell"/>
</dbReference>
<feature type="transmembrane region" description="Helical" evidence="6">
    <location>
        <begin position="9"/>
        <end position="29"/>
    </location>
</feature>
<feature type="transmembrane region" description="Helical" evidence="6">
    <location>
        <begin position="35"/>
        <end position="53"/>
    </location>
</feature>
<evidence type="ECO:0000313" key="8">
    <source>
        <dbReference type="Proteomes" id="UP000094936"/>
    </source>
</evidence>
<dbReference type="RefSeq" id="WP_068897930.1">
    <property type="nucleotide sequence ID" value="NZ_JBHUIF010000002.1"/>
</dbReference>
<evidence type="ECO:0000256" key="4">
    <source>
        <dbReference type="ARBA" id="ARBA00022989"/>
    </source>
</evidence>
<dbReference type="Gene3D" id="1.20.1250.20">
    <property type="entry name" value="MFS general substrate transporter like domains"/>
    <property type="match status" value="1"/>
</dbReference>
<dbReference type="PANTHER" id="PTHR23513">
    <property type="entry name" value="INTEGRAL MEMBRANE EFFLUX PROTEIN-RELATED"/>
    <property type="match status" value="1"/>
</dbReference>
<evidence type="ECO:0000313" key="7">
    <source>
        <dbReference type="EMBL" id="ODA36033.1"/>
    </source>
</evidence>